<keyword evidence="4 5" id="KW-0472">Membrane</keyword>
<evidence type="ECO:0000256" key="3">
    <source>
        <dbReference type="ARBA" id="ARBA00022989"/>
    </source>
</evidence>
<dbReference type="AlphaFoldDB" id="C5BVS4"/>
<dbReference type="OrthoDB" id="3872971at2"/>
<keyword evidence="2 5" id="KW-0812">Transmembrane</keyword>
<evidence type="ECO:0000256" key="4">
    <source>
        <dbReference type="ARBA" id="ARBA00023136"/>
    </source>
</evidence>
<comment type="similarity">
    <text evidence="5">Belongs to the 4-toluene sulfonate uptake permease (TSUP) (TC 2.A.102) family.</text>
</comment>
<evidence type="ECO:0000313" key="7">
    <source>
        <dbReference type="Proteomes" id="UP000007962"/>
    </source>
</evidence>
<dbReference type="Proteomes" id="UP000007962">
    <property type="component" value="Chromosome"/>
</dbReference>
<evidence type="ECO:0000313" key="6">
    <source>
        <dbReference type="EMBL" id="ACQ78514.1"/>
    </source>
</evidence>
<dbReference type="RefSeq" id="WP_012725294.1">
    <property type="nucleotide sequence ID" value="NC_012669.1"/>
</dbReference>
<gene>
    <name evidence="6" type="ordered locus">Bcav_0249</name>
</gene>
<accession>C5BVS4</accession>
<name>C5BVS4_BEUC1</name>
<keyword evidence="5" id="KW-1003">Cell membrane</keyword>
<evidence type="ECO:0000256" key="5">
    <source>
        <dbReference type="RuleBase" id="RU363041"/>
    </source>
</evidence>
<dbReference type="KEGG" id="bcv:Bcav_0249"/>
<feature type="transmembrane region" description="Helical" evidence="5">
    <location>
        <begin position="95"/>
        <end position="114"/>
    </location>
</feature>
<organism evidence="6 7">
    <name type="scientific">Beutenbergia cavernae (strain ATCC BAA-8 / DSM 12333 / CCUG 43141 / JCM 11478 / NBRC 16432 / NCIMB 13614 / HKI 0122)</name>
    <dbReference type="NCBI Taxonomy" id="471853"/>
    <lineage>
        <taxon>Bacteria</taxon>
        <taxon>Bacillati</taxon>
        <taxon>Actinomycetota</taxon>
        <taxon>Actinomycetes</taxon>
        <taxon>Micrococcales</taxon>
        <taxon>Beutenbergiaceae</taxon>
        <taxon>Beutenbergia</taxon>
    </lineage>
</organism>
<dbReference type="STRING" id="471853.Bcav_0249"/>
<protein>
    <recommendedName>
        <fullName evidence="5">Probable membrane transporter protein</fullName>
    </recommendedName>
</protein>
<dbReference type="EMBL" id="CP001618">
    <property type="protein sequence ID" value="ACQ78514.1"/>
    <property type="molecule type" value="Genomic_DNA"/>
</dbReference>
<evidence type="ECO:0000256" key="2">
    <source>
        <dbReference type="ARBA" id="ARBA00022692"/>
    </source>
</evidence>
<evidence type="ECO:0000256" key="1">
    <source>
        <dbReference type="ARBA" id="ARBA00004141"/>
    </source>
</evidence>
<dbReference type="eggNOG" id="COG0730">
    <property type="taxonomic scope" value="Bacteria"/>
</dbReference>
<keyword evidence="3 5" id="KW-1133">Transmembrane helix</keyword>
<dbReference type="Pfam" id="PF01925">
    <property type="entry name" value="TauE"/>
    <property type="match status" value="1"/>
</dbReference>
<comment type="subcellular location">
    <subcellularLocation>
        <location evidence="5">Cell membrane</location>
        <topology evidence="5">Multi-pass membrane protein</topology>
    </subcellularLocation>
    <subcellularLocation>
        <location evidence="1">Membrane</location>
        <topology evidence="1">Multi-pass membrane protein</topology>
    </subcellularLocation>
</comment>
<dbReference type="HOGENOM" id="CLU_054750_6_0_11"/>
<feature type="transmembrane region" description="Helical" evidence="5">
    <location>
        <begin position="225"/>
        <end position="249"/>
    </location>
</feature>
<feature type="transmembrane region" description="Helical" evidence="5">
    <location>
        <begin position="32"/>
        <end position="58"/>
    </location>
</feature>
<dbReference type="GO" id="GO:0005886">
    <property type="term" value="C:plasma membrane"/>
    <property type="evidence" value="ECO:0007669"/>
    <property type="project" value="UniProtKB-SubCell"/>
</dbReference>
<proteinExistence type="inferred from homology"/>
<dbReference type="InterPro" id="IPR002781">
    <property type="entry name" value="TM_pro_TauE-like"/>
</dbReference>
<sequence length="254" mass="25561">MLIAALVMLAVLVGASMQRSAGMGFAMVAAPFLVLLVGPLPGVLLVNFAGFTTSALILTRVWRDVSWRRIAVLVPSSLLGIVPGAFLAGAVDSSVLEIVVGAMVLLGLSLALLFHGGSQVSGATPLVLAGAGGGLGSVTAGVGGPAMSVYAILSRWDQRTFAATCQPFFMATAAGSALVKLGTGTAVLPSFPAGVWIGIGACLLLGLLVGEWLAKVLAQSTARRLMLTLAYVGSITTVVHGILALTGVISPLPA</sequence>
<feature type="transmembrane region" description="Helical" evidence="5">
    <location>
        <begin position="70"/>
        <end position="89"/>
    </location>
</feature>
<keyword evidence="7" id="KW-1185">Reference proteome</keyword>
<feature type="transmembrane region" description="Helical" evidence="5">
    <location>
        <begin position="193"/>
        <end position="213"/>
    </location>
</feature>
<reference evidence="6 7" key="1">
    <citation type="journal article" date="2009" name="Stand. Genomic Sci.">
        <title>Complete genome sequence of Beutenbergia cavernae type strain (HKI 0122).</title>
        <authorList>
            <person name="Land M."/>
            <person name="Pukall R."/>
            <person name="Abt B."/>
            <person name="Goker M."/>
            <person name="Rohde M."/>
            <person name="Glavina Del Rio T."/>
            <person name="Tice H."/>
            <person name="Copeland A."/>
            <person name="Cheng J.F."/>
            <person name="Lucas S."/>
            <person name="Chen F."/>
            <person name="Nolan M."/>
            <person name="Bruce D."/>
            <person name="Goodwin L."/>
            <person name="Pitluck S."/>
            <person name="Ivanova N."/>
            <person name="Mavromatis K."/>
            <person name="Ovchinnikova G."/>
            <person name="Pati A."/>
            <person name="Chen A."/>
            <person name="Palaniappan K."/>
            <person name="Hauser L."/>
            <person name="Chang Y.J."/>
            <person name="Jefferies C.C."/>
            <person name="Saunders E."/>
            <person name="Brettin T."/>
            <person name="Detter J.C."/>
            <person name="Han C."/>
            <person name="Chain P."/>
            <person name="Bristow J."/>
            <person name="Eisen J.A."/>
            <person name="Markowitz V."/>
            <person name="Hugenholtz P."/>
            <person name="Kyrpides N.C."/>
            <person name="Klenk H.P."/>
            <person name="Lapidus A."/>
        </authorList>
    </citation>
    <scope>NUCLEOTIDE SEQUENCE [LARGE SCALE GENOMIC DNA]</scope>
    <source>
        <strain evidence="7">ATCC BAA-8 / DSM 12333 / NBRC 16432</strain>
    </source>
</reference>
<feature type="transmembrane region" description="Helical" evidence="5">
    <location>
        <begin position="126"/>
        <end position="153"/>
    </location>
</feature>